<dbReference type="InterPro" id="IPR012953">
    <property type="entry name" value="BOP1_N_dom"/>
</dbReference>
<dbReference type="GO" id="GO:0000466">
    <property type="term" value="P:maturation of 5.8S rRNA from tricistronic rRNA transcript (SSU-rRNA, 5.8S rRNA, LSU-rRNA)"/>
    <property type="evidence" value="ECO:0007669"/>
    <property type="project" value="UniProtKB-UniRule"/>
</dbReference>
<comment type="caution">
    <text evidence="9">The sequence shown here is derived from an EMBL/GenBank/DDBJ whole genome shotgun (WGS) entry which is preliminary data.</text>
</comment>
<dbReference type="Proteomes" id="UP000193560">
    <property type="component" value="Unassembled WGS sequence"/>
</dbReference>
<accession>A0A1X2HXH0</accession>
<comment type="similarity">
    <text evidence="6">Belongs to the WD repeat BOP1/ERB1 family.</text>
</comment>
<comment type="subunit">
    <text evidence="6">Component of the NOP7 complex, composed of ERB1, NOP7 and YTM1. Within the NOP7 complex ERB1 appears to interact directly with NOP7 and YTM1. The NOP7 complex also associates with the 66S pre-ribosome.</text>
</comment>
<evidence type="ECO:0000256" key="7">
    <source>
        <dbReference type="PROSITE-ProRule" id="PRU00221"/>
    </source>
</evidence>
<dbReference type="EMBL" id="MCGE01000049">
    <property type="protein sequence ID" value="ORZ04643.1"/>
    <property type="molecule type" value="Genomic_DNA"/>
</dbReference>
<comment type="subcellular location">
    <subcellularLocation>
        <location evidence="6">Nucleus</location>
        <location evidence="6">Nucleolus</location>
    </subcellularLocation>
    <subcellularLocation>
        <location evidence="6">Nucleus</location>
        <location evidence="6">Nucleoplasm</location>
    </subcellularLocation>
</comment>
<dbReference type="SUPFAM" id="SSF50978">
    <property type="entry name" value="WD40 repeat-like"/>
    <property type="match status" value="1"/>
</dbReference>
<dbReference type="Pfam" id="PF00400">
    <property type="entry name" value="WD40"/>
    <property type="match status" value="4"/>
</dbReference>
<evidence type="ECO:0000256" key="4">
    <source>
        <dbReference type="ARBA" id="ARBA00022737"/>
    </source>
</evidence>
<gene>
    <name evidence="6" type="primary">ERB1</name>
    <name evidence="9" type="ORF">BCR42DRAFT_385090</name>
</gene>
<dbReference type="OrthoDB" id="5571054at2759"/>
<keyword evidence="2 6" id="KW-0698">rRNA processing</keyword>
<dbReference type="InterPro" id="IPR036322">
    <property type="entry name" value="WD40_repeat_dom_sf"/>
</dbReference>
<dbReference type="GO" id="GO:0043021">
    <property type="term" value="F:ribonucleoprotein complex binding"/>
    <property type="evidence" value="ECO:0007669"/>
    <property type="project" value="UniProtKB-UniRule"/>
</dbReference>
<dbReference type="SMART" id="SM01035">
    <property type="entry name" value="BOP1NT"/>
    <property type="match status" value="1"/>
</dbReference>
<feature type="repeat" description="WD" evidence="7">
    <location>
        <begin position="585"/>
        <end position="610"/>
    </location>
</feature>
<evidence type="ECO:0000313" key="9">
    <source>
        <dbReference type="EMBL" id="ORZ04643.1"/>
    </source>
</evidence>
<evidence type="ECO:0000256" key="1">
    <source>
        <dbReference type="ARBA" id="ARBA00022517"/>
    </source>
</evidence>
<dbReference type="HAMAP" id="MF_03027">
    <property type="entry name" value="BOP1"/>
    <property type="match status" value="1"/>
</dbReference>
<dbReference type="PROSITE" id="PS50082">
    <property type="entry name" value="WD_REPEATS_2"/>
    <property type="match status" value="2"/>
</dbReference>
<evidence type="ECO:0000256" key="5">
    <source>
        <dbReference type="ARBA" id="ARBA00023242"/>
    </source>
</evidence>
<evidence type="ECO:0000259" key="8">
    <source>
        <dbReference type="SMART" id="SM01035"/>
    </source>
</evidence>
<dbReference type="Gene3D" id="2.130.10.10">
    <property type="entry name" value="YVTN repeat-like/Quinoprotein amine dehydrogenase"/>
    <property type="match status" value="1"/>
</dbReference>
<dbReference type="PROSITE" id="PS00678">
    <property type="entry name" value="WD_REPEATS_1"/>
    <property type="match status" value="1"/>
</dbReference>
<keyword evidence="4" id="KW-0677">Repeat</keyword>
<dbReference type="InterPro" id="IPR001680">
    <property type="entry name" value="WD40_rpt"/>
</dbReference>
<dbReference type="InterPro" id="IPR015943">
    <property type="entry name" value="WD40/YVTN_repeat-like_dom_sf"/>
</dbReference>
<dbReference type="Pfam" id="PF08145">
    <property type="entry name" value="BOP1NT"/>
    <property type="match status" value="1"/>
</dbReference>
<feature type="domain" description="BOP1 N-terminal" evidence="8">
    <location>
        <begin position="4"/>
        <end position="259"/>
    </location>
</feature>
<dbReference type="GO" id="GO:0000463">
    <property type="term" value="P:maturation of LSU-rRNA from tricistronic rRNA transcript (SSU-rRNA, 5.8S rRNA, LSU-rRNA)"/>
    <property type="evidence" value="ECO:0007669"/>
    <property type="project" value="UniProtKB-UniRule"/>
</dbReference>
<keyword evidence="5 6" id="KW-0539">Nucleus</keyword>
<evidence type="ECO:0000256" key="3">
    <source>
        <dbReference type="ARBA" id="ARBA00022574"/>
    </source>
</evidence>
<dbReference type="PROSITE" id="PS50294">
    <property type="entry name" value="WD_REPEATS_REGION"/>
    <property type="match status" value="2"/>
</dbReference>
<dbReference type="PANTHER" id="PTHR17605">
    <property type="entry name" value="RIBOSOME BIOGENESIS PROTEIN BOP1 BLOCK OF PROLIFERATION 1 PROTEIN"/>
    <property type="match status" value="1"/>
</dbReference>
<protein>
    <recommendedName>
        <fullName evidence="6">Ribosome biogenesis protein ERB1</fullName>
    </recommendedName>
    <alternativeName>
        <fullName evidence="6">Eukaryotic ribosome biogenesis protein 1</fullName>
    </alternativeName>
</protein>
<organism evidence="9 10">
    <name type="scientific">Absidia repens</name>
    <dbReference type="NCBI Taxonomy" id="90262"/>
    <lineage>
        <taxon>Eukaryota</taxon>
        <taxon>Fungi</taxon>
        <taxon>Fungi incertae sedis</taxon>
        <taxon>Mucoromycota</taxon>
        <taxon>Mucoromycotina</taxon>
        <taxon>Mucoromycetes</taxon>
        <taxon>Mucorales</taxon>
        <taxon>Cunninghamellaceae</taxon>
        <taxon>Absidia</taxon>
    </lineage>
</organism>
<comment type="function">
    <text evidence="6">Component of the NOP7 complex, which is required for maturation of the 25S and 5.8S ribosomal RNAs and formation of the 60S ribosome.</text>
</comment>
<dbReference type="SMART" id="SM00320">
    <property type="entry name" value="WD40"/>
    <property type="match status" value="7"/>
</dbReference>
<dbReference type="GO" id="GO:0030687">
    <property type="term" value="C:preribosome, large subunit precursor"/>
    <property type="evidence" value="ECO:0007669"/>
    <property type="project" value="UniProtKB-UniRule"/>
</dbReference>
<keyword evidence="10" id="KW-1185">Reference proteome</keyword>
<keyword evidence="1 6" id="KW-0690">Ribosome biogenesis</keyword>
<sequence length="610" mass="69815">MEWYDDLPHIGYDIDGKKVLKPATGDELDKFLATVEDPDSWKSAYSVKDAKDMVLSAEELDIIQRLQEGQIPDAGYNPYEPTVEWFTSKTEIMPLSARPEPKSRFIPSKWEAKKVMKIVQAIRLGRIVPHKPKSQQPKFYNLWTDDDKPHDDHIMHIAAPKMKLPEHDESYNPPAEYLPDDNEINEWTDLDERDRPKNYLPKKYNSLRQVPAYNQFIQERFQRCLDLYLAPRVKKNRLNIDPESLIPKLPSPKDLRPFPTHESISYVGHTGRIRSLSIHPSGLFALSGSDDQTVRLWEVSTGRCLFMWKFEATIHTLAWSPNAAMWLFAVSIGDGEVLLVVPPRLCSAEQATAADQFVRAGFANPSSSDSDNGPVIKWSKTSEEENNNYGFKIRLQHTQVVKQVVWHRKGDYFATVAPDAGNLAVLIHQTTRHQSQTPFRRLKGTVQKVAFHPIKPIFFVATQIYVRVYDLMQQQLVRTLNPGVRWISSIDVHPAGDNVIVGSYDKRVCWFDLDLSARPYKSLRFHAKAVRQVSYHKRYPLFASSSDDGTIQIFYGMVYNDLLQNPLIVPVKILRGHTLADGLGVLDIEFHPTQPWLFSSGADGSLRLWT</sequence>
<dbReference type="InterPro" id="IPR019775">
    <property type="entry name" value="WD40_repeat_CS"/>
</dbReference>
<reference evidence="9 10" key="1">
    <citation type="submission" date="2016-07" db="EMBL/GenBank/DDBJ databases">
        <title>Pervasive Adenine N6-methylation of Active Genes in Fungi.</title>
        <authorList>
            <consortium name="DOE Joint Genome Institute"/>
            <person name="Mondo S.J."/>
            <person name="Dannebaum R.O."/>
            <person name="Kuo R.C."/>
            <person name="Labutti K."/>
            <person name="Haridas S."/>
            <person name="Kuo A."/>
            <person name="Salamov A."/>
            <person name="Ahrendt S.R."/>
            <person name="Lipzen A."/>
            <person name="Sullivan W."/>
            <person name="Andreopoulos W.B."/>
            <person name="Clum A."/>
            <person name="Lindquist E."/>
            <person name="Daum C."/>
            <person name="Ramamoorthy G.K."/>
            <person name="Gryganskyi A."/>
            <person name="Culley D."/>
            <person name="Magnuson J.K."/>
            <person name="James T.Y."/>
            <person name="O'Malley M.A."/>
            <person name="Stajich J.E."/>
            <person name="Spatafora J.W."/>
            <person name="Visel A."/>
            <person name="Grigoriev I.V."/>
        </authorList>
    </citation>
    <scope>NUCLEOTIDE SEQUENCE [LARGE SCALE GENOMIC DNA]</scope>
    <source>
        <strain evidence="9 10">NRRL 1336</strain>
    </source>
</reference>
<dbReference type="GO" id="GO:0005654">
    <property type="term" value="C:nucleoplasm"/>
    <property type="evidence" value="ECO:0007669"/>
    <property type="project" value="UniProtKB-SubCell"/>
</dbReference>
<dbReference type="InterPro" id="IPR028598">
    <property type="entry name" value="BOP1/Erb1"/>
</dbReference>
<dbReference type="FunFam" id="2.130.10.10:FF:000061">
    <property type="entry name" value="Ribosome biogenesis protein BOP1 homolog"/>
    <property type="match status" value="1"/>
</dbReference>
<feature type="repeat" description="WD" evidence="7">
    <location>
        <begin position="266"/>
        <end position="307"/>
    </location>
</feature>
<dbReference type="GO" id="GO:0070545">
    <property type="term" value="C:PeBoW complex"/>
    <property type="evidence" value="ECO:0007669"/>
    <property type="project" value="TreeGrafter"/>
</dbReference>
<dbReference type="STRING" id="90262.A0A1X2HXH0"/>
<proteinExistence type="inferred from homology"/>
<name>A0A1X2HXH0_9FUNG</name>
<evidence type="ECO:0000313" key="10">
    <source>
        <dbReference type="Proteomes" id="UP000193560"/>
    </source>
</evidence>
<dbReference type="PANTHER" id="PTHR17605:SF0">
    <property type="entry name" value="RIBOSOME BIOGENESIS PROTEIN BOP1"/>
    <property type="match status" value="1"/>
</dbReference>
<keyword evidence="3 7" id="KW-0853">WD repeat</keyword>
<dbReference type="AlphaFoldDB" id="A0A1X2HXH0"/>
<evidence type="ECO:0000256" key="2">
    <source>
        <dbReference type="ARBA" id="ARBA00022552"/>
    </source>
</evidence>
<evidence type="ECO:0000256" key="6">
    <source>
        <dbReference type="HAMAP-Rule" id="MF_03027"/>
    </source>
</evidence>